<proteinExistence type="inferred from homology"/>
<organism evidence="10 11">
    <name type="scientific">Wickerhamiella sorbophila</name>
    <dbReference type="NCBI Taxonomy" id="45607"/>
    <lineage>
        <taxon>Eukaryota</taxon>
        <taxon>Fungi</taxon>
        <taxon>Dikarya</taxon>
        <taxon>Ascomycota</taxon>
        <taxon>Saccharomycotina</taxon>
        <taxon>Dipodascomycetes</taxon>
        <taxon>Dipodascales</taxon>
        <taxon>Trichomonascaceae</taxon>
        <taxon>Wickerhamiella</taxon>
    </lineage>
</organism>
<dbReference type="InterPro" id="IPR000649">
    <property type="entry name" value="IF-2B-related"/>
</dbReference>
<keyword evidence="11" id="KW-1185">Reference proteome</keyword>
<comment type="subcellular location">
    <subcellularLocation>
        <location evidence="1">Cytoplasm</location>
        <location evidence="1">Cytosol</location>
    </subcellularLocation>
</comment>
<keyword evidence="5" id="KW-0648">Protein biosynthesis</keyword>
<dbReference type="Proteomes" id="UP000238350">
    <property type="component" value="Unassembled WGS sequence"/>
</dbReference>
<evidence type="ECO:0000256" key="1">
    <source>
        <dbReference type="ARBA" id="ARBA00004514"/>
    </source>
</evidence>
<dbReference type="GO" id="GO:0003743">
    <property type="term" value="F:translation initiation factor activity"/>
    <property type="evidence" value="ECO:0007669"/>
    <property type="project" value="UniProtKB-KW"/>
</dbReference>
<reference evidence="10 11" key="1">
    <citation type="submission" date="2017-04" db="EMBL/GenBank/DDBJ databases">
        <title>Genome sequencing of [Candida] sorbophila.</title>
        <authorList>
            <person name="Ahn J.O."/>
        </authorList>
    </citation>
    <scope>NUCLEOTIDE SEQUENCE [LARGE SCALE GENOMIC DNA]</scope>
    <source>
        <strain evidence="10 11">DS02</strain>
    </source>
</reference>
<dbReference type="EMBL" id="NDIQ01000021">
    <property type="protein sequence ID" value="PRT55441.1"/>
    <property type="molecule type" value="Genomic_DNA"/>
</dbReference>
<comment type="subunit">
    <text evidence="8">Component of the translation initiation factor 2B (eIF2B) complex which is a heterodecamer of two sets of five different subunits: alpha, beta, gamma, delta and epsilon. Subunits alpha, beta and delta comprise a regulatory subcomplex and subunits epsilon and gamma comprise a catalytic subcomplex. Within the complex, the hexameric regulatory complex resides at the center, with the two heterodimeric catalytic subcomplexes bound on opposite sides.</text>
</comment>
<dbReference type="InterPro" id="IPR037171">
    <property type="entry name" value="NagB/RpiA_transferase-like"/>
</dbReference>
<dbReference type="PANTHER" id="PTHR45860:SF1">
    <property type="entry name" value="TRANSLATION INITIATION FACTOR EIF-2B SUBUNIT ALPHA"/>
    <property type="match status" value="1"/>
</dbReference>
<evidence type="ECO:0000313" key="10">
    <source>
        <dbReference type="EMBL" id="PRT55441.1"/>
    </source>
</evidence>
<dbReference type="GO" id="GO:0005851">
    <property type="term" value="C:eukaryotic translation initiation factor 2B complex"/>
    <property type="evidence" value="ECO:0007669"/>
    <property type="project" value="TreeGrafter"/>
</dbReference>
<name>A0A2T0FKC2_9ASCO</name>
<dbReference type="InterPro" id="IPR042528">
    <property type="entry name" value="elF-2B_alpha_N"/>
</dbReference>
<evidence type="ECO:0000256" key="8">
    <source>
        <dbReference type="ARBA" id="ARBA00046432"/>
    </source>
</evidence>
<protein>
    <recommendedName>
        <fullName evidence="6">Translation initiation factor eIF2B subunit alpha</fullName>
    </recommendedName>
    <alternativeName>
        <fullName evidence="7">eIF2B GDP-GTP exchange factor subunit alpha</fullName>
    </alternativeName>
</protein>
<dbReference type="InterPro" id="IPR042529">
    <property type="entry name" value="IF_2B-like_C"/>
</dbReference>
<dbReference type="Gene3D" id="1.20.120.1070">
    <property type="entry name" value="Translation initiation factor eIF-2B, N-terminal domain"/>
    <property type="match status" value="1"/>
</dbReference>
<evidence type="ECO:0000256" key="2">
    <source>
        <dbReference type="ARBA" id="ARBA00007251"/>
    </source>
</evidence>
<comment type="caution">
    <text evidence="10">The sequence shown here is derived from an EMBL/GenBank/DDBJ whole genome shotgun (WGS) entry which is preliminary data.</text>
</comment>
<evidence type="ECO:0000313" key="11">
    <source>
        <dbReference type="Proteomes" id="UP000238350"/>
    </source>
</evidence>
<dbReference type="RefSeq" id="XP_024665386.1">
    <property type="nucleotide sequence ID" value="XM_024809618.1"/>
</dbReference>
<dbReference type="Gene3D" id="3.40.50.10470">
    <property type="entry name" value="Translation initiation factor eif-2b, domain 2"/>
    <property type="match status" value="1"/>
</dbReference>
<keyword evidence="3" id="KW-0963">Cytoplasm</keyword>
<dbReference type="GO" id="GO:0005085">
    <property type="term" value="F:guanyl-nucleotide exchange factor activity"/>
    <property type="evidence" value="ECO:0007669"/>
    <property type="project" value="TreeGrafter"/>
</dbReference>
<gene>
    <name evidence="10" type="ORF">B9G98_03061</name>
</gene>
<comment type="similarity">
    <text evidence="2 9">Belongs to the eIF-2B alpha/beta/delta subunits family.</text>
</comment>
<dbReference type="GO" id="GO:0005829">
    <property type="term" value="C:cytosol"/>
    <property type="evidence" value="ECO:0007669"/>
    <property type="project" value="UniProtKB-SubCell"/>
</dbReference>
<evidence type="ECO:0000256" key="3">
    <source>
        <dbReference type="ARBA" id="ARBA00022490"/>
    </source>
</evidence>
<evidence type="ECO:0000256" key="6">
    <source>
        <dbReference type="ARBA" id="ARBA00044208"/>
    </source>
</evidence>
<dbReference type="Pfam" id="PF01008">
    <property type="entry name" value="IF-2B"/>
    <property type="match status" value="1"/>
</dbReference>
<evidence type="ECO:0000256" key="5">
    <source>
        <dbReference type="ARBA" id="ARBA00022917"/>
    </source>
</evidence>
<evidence type="ECO:0000256" key="4">
    <source>
        <dbReference type="ARBA" id="ARBA00022540"/>
    </source>
</evidence>
<dbReference type="SUPFAM" id="SSF100950">
    <property type="entry name" value="NagB/RpiA/CoA transferase-like"/>
    <property type="match status" value="1"/>
</dbReference>
<keyword evidence="4 10" id="KW-0396">Initiation factor</keyword>
<accession>A0A2T0FKC2</accession>
<dbReference type="PANTHER" id="PTHR45860">
    <property type="entry name" value="TRANSLATION INITIATION FACTOR EIF-2B SUBUNIT ALPHA"/>
    <property type="match status" value="1"/>
</dbReference>
<dbReference type="STRING" id="45607.A0A2T0FKC2"/>
<dbReference type="InterPro" id="IPR051501">
    <property type="entry name" value="eIF2B_alpha/beta/delta"/>
</dbReference>
<dbReference type="AlphaFoldDB" id="A0A2T0FKC2"/>
<evidence type="ECO:0000256" key="9">
    <source>
        <dbReference type="RuleBase" id="RU003814"/>
    </source>
</evidence>
<dbReference type="OrthoDB" id="10249309at2759"/>
<evidence type="ECO:0000256" key="7">
    <source>
        <dbReference type="ARBA" id="ARBA00044236"/>
    </source>
</evidence>
<dbReference type="GeneID" id="36516809"/>
<sequence>MDDDMPFDIKQTYLKFLEEDPQLTMPVAAIQSLVALLADAQPKTSAELIEVLQEASQTLKDSVPNSISLSAGSDLFLRFVVRNIHDYSDWEACKRNLVENGRTFAERAKESRSLIARLGLPFVRDNDIILVHGRSRAVHQLLELAASKHVRFQVYVTEARVCAEGQIAAAAFRKLGIPTCMIPDSSVGYVIPKVHKVFLGAEGVAESGGVINQIGSSQVVMLAHQFKKPVFVLAESHKFVRLFPLSSDDLTTETPYTFTTTETEEFDPANGPQIDFTPHKYITALITDLGVLTPSGVSEELIKIWFG</sequence>